<accession>A1K2T2</accession>
<dbReference type="HOGENOM" id="CLU_538348_0_0_4"/>
<protein>
    <submittedName>
        <fullName evidence="2">Conserved hypothetical secreted protein</fullName>
    </submittedName>
</protein>
<dbReference type="InterPro" id="IPR038765">
    <property type="entry name" value="Papain-like_cys_pep_sf"/>
</dbReference>
<dbReference type="eggNOG" id="COG3863">
    <property type="taxonomic scope" value="Bacteria"/>
</dbReference>
<dbReference type="EMBL" id="AM406670">
    <property type="protein sequence ID" value="CAL93137.1"/>
    <property type="molecule type" value="Genomic_DNA"/>
</dbReference>
<keyword evidence="3" id="KW-1185">Reference proteome</keyword>
<organism evidence="2 3">
    <name type="scientific">Azoarcus sp. (strain BH72)</name>
    <dbReference type="NCBI Taxonomy" id="418699"/>
    <lineage>
        <taxon>Bacteria</taxon>
        <taxon>Pseudomonadati</taxon>
        <taxon>Pseudomonadota</taxon>
        <taxon>Betaproteobacteria</taxon>
        <taxon>Rhodocyclales</taxon>
        <taxon>Zoogloeaceae</taxon>
        <taxon>Azoarcus</taxon>
    </lineage>
</organism>
<evidence type="ECO:0000313" key="2">
    <source>
        <dbReference type="EMBL" id="CAL93137.1"/>
    </source>
</evidence>
<dbReference type="SUPFAM" id="SSF54001">
    <property type="entry name" value="Cysteine proteinases"/>
    <property type="match status" value="1"/>
</dbReference>
<name>A1K2T2_AZOSB</name>
<dbReference type="InterPro" id="IPR024453">
    <property type="entry name" value="Peptidase_C92"/>
</dbReference>
<keyword evidence="1" id="KW-0732">Signal</keyword>
<feature type="signal peptide" evidence="1">
    <location>
        <begin position="1"/>
        <end position="31"/>
    </location>
</feature>
<dbReference type="AlphaFoldDB" id="A1K2T2"/>
<feature type="chain" id="PRO_5002635495" evidence="1">
    <location>
        <begin position="32"/>
        <end position="522"/>
    </location>
</feature>
<dbReference type="KEGG" id="azo:azo0520"/>
<dbReference type="Proteomes" id="UP000002588">
    <property type="component" value="Chromosome"/>
</dbReference>
<reference evidence="2 3" key="1">
    <citation type="journal article" date="2006" name="Nat. Biotechnol.">
        <title>Complete genome of the mutualistic, N2-fixing grass endophyte Azoarcus sp. strain BH72.</title>
        <authorList>
            <person name="Krause A."/>
            <person name="Ramakumar A."/>
            <person name="Bartels D."/>
            <person name="Battistoni F."/>
            <person name="Bekel T."/>
            <person name="Boch J."/>
            <person name="Boehm M."/>
            <person name="Friedrich F."/>
            <person name="Hurek T."/>
            <person name="Krause L."/>
            <person name="Linke B."/>
            <person name="McHardy A.C."/>
            <person name="Sarkar A."/>
            <person name="Schneiker S."/>
            <person name="Syed A.A."/>
            <person name="Thauer R."/>
            <person name="Vorhoelter F.-J."/>
            <person name="Weidner S."/>
            <person name="Puehler A."/>
            <person name="Reinhold-Hurek B."/>
            <person name="Kaiser O."/>
            <person name="Goesmann A."/>
        </authorList>
    </citation>
    <scope>NUCLEOTIDE SEQUENCE [LARGE SCALE GENOMIC DNA]</scope>
    <source>
        <strain evidence="2 3">BH72</strain>
    </source>
</reference>
<dbReference type="STRING" id="62928.azo0520"/>
<dbReference type="RefSeq" id="WP_011764255.1">
    <property type="nucleotide sequence ID" value="NC_008702.1"/>
</dbReference>
<sequence length="522" mass="56318">MRPNAPRLSTPLRRAAAILCLAACGSAGAVADLGAIAAAADIDDISAPCRALPAALEPALARAEMTQQLAAYQQLSEEALAMRAEAIRLFHALKARSARGEALSGADLQRLHAGAAALLAQRRSLLQTAFAHECWLDAPAATDPALAAVQHAGILMSLAAALTLYDNYLLAISLYQDDSVLRLKLNRGDRGFALDRGELDRITRAFASPENRRRVRRGIDWFERNRSTASAEAIDGSAYLGALIAQSPSYQMVREASPLAELGAHFGIFRVATADTLATLRDESLNLYSLLFGNTVGLVETRRGKLDRRADVEARVAGTLRAGDILLEKTPFRLTDTFIPGHWGHAAIWVGDEAELRALGIWEHPLVQAHAAQIRAGRGVVEALRSGVEMNPLAHFLNIDDLAVLRADTMTPEGRVAVVLQALRQVGKAYDFNFDAESTQRVFCSKLVYLAYGDMQWPTARIFGRVTVSPDNIAARATGDGPLSVALLYHDGEEVSRAPRALMEKLVPTAAPSLARSEATLR</sequence>
<dbReference type="Pfam" id="PF05708">
    <property type="entry name" value="Peptidase_C92"/>
    <property type="match status" value="1"/>
</dbReference>
<evidence type="ECO:0000256" key="1">
    <source>
        <dbReference type="SAM" id="SignalP"/>
    </source>
</evidence>
<evidence type="ECO:0000313" key="3">
    <source>
        <dbReference type="Proteomes" id="UP000002588"/>
    </source>
</evidence>
<proteinExistence type="predicted"/>
<gene>
    <name evidence="2" type="ordered locus">azo0520</name>
</gene>
<dbReference type="Gene3D" id="3.90.1720.10">
    <property type="entry name" value="endopeptidase domain like (from Nostoc punctiforme)"/>
    <property type="match status" value="1"/>
</dbReference>